<organism evidence="1 2">
    <name type="scientific">Jeotgalibacillus proteolyticus</name>
    <dbReference type="NCBI Taxonomy" id="2082395"/>
    <lineage>
        <taxon>Bacteria</taxon>
        <taxon>Bacillati</taxon>
        <taxon>Bacillota</taxon>
        <taxon>Bacilli</taxon>
        <taxon>Bacillales</taxon>
        <taxon>Caryophanaceae</taxon>
        <taxon>Jeotgalibacillus</taxon>
    </lineage>
</organism>
<dbReference type="Proteomes" id="UP000239047">
    <property type="component" value="Unassembled WGS sequence"/>
</dbReference>
<evidence type="ECO:0000313" key="2">
    <source>
        <dbReference type="Proteomes" id="UP000239047"/>
    </source>
</evidence>
<accession>A0A2S5GAQ9</accession>
<sequence length="85" mass="10475">MHNNSFYLFNMATGPSEAEKERMRIATNYMNRRKYGKHKGHFKWDLAVSYFRMDNDTFFSVWGFNFVPEGRLWEEAKDYRWKYLN</sequence>
<gene>
    <name evidence="1" type="ORF">C4B60_10715</name>
</gene>
<name>A0A2S5GAQ9_9BACL</name>
<dbReference type="EMBL" id="PREZ01000004">
    <property type="protein sequence ID" value="PPA70058.1"/>
    <property type="molecule type" value="Genomic_DNA"/>
</dbReference>
<keyword evidence="2" id="KW-1185">Reference proteome</keyword>
<proteinExistence type="predicted"/>
<protein>
    <submittedName>
        <fullName evidence="1">Uncharacterized protein</fullName>
    </submittedName>
</protein>
<dbReference type="RefSeq" id="WP_104058008.1">
    <property type="nucleotide sequence ID" value="NZ_PREZ01000004.1"/>
</dbReference>
<evidence type="ECO:0000313" key="1">
    <source>
        <dbReference type="EMBL" id="PPA70058.1"/>
    </source>
</evidence>
<reference evidence="1 2" key="1">
    <citation type="submission" date="2018-02" db="EMBL/GenBank/DDBJ databases">
        <title>Jeotgalibacillus proteolyticum sp. nov. a protease producing bacterium isolated from ocean sediments of Laizhou Bay.</title>
        <authorList>
            <person name="Li Y."/>
        </authorList>
    </citation>
    <scope>NUCLEOTIDE SEQUENCE [LARGE SCALE GENOMIC DNA]</scope>
    <source>
        <strain evidence="1 2">22-7</strain>
    </source>
</reference>
<dbReference type="OrthoDB" id="9993192at2"/>
<dbReference type="AlphaFoldDB" id="A0A2S5GAQ9"/>
<comment type="caution">
    <text evidence="1">The sequence shown here is derived from an EMBL/GenBank/DDBJ whole genome shotgun (WGS) entry which is preliminary data.</text>
</comment>